<proteinExistence type="predicted"/>
<organism evidence="1 2">
    <name type="scientific">Paraburkholderia phenazinium</name>
    <dbReference type="NCBI Taxonomy" id="60549"/>
    <lineage>
        <taxon>Bacteria</taxon>
        <taxon>Pseudomonadati</taxon>
        <taxon>Pseudomonadota</taxon>
        <taxon>Betaproteobacteria</taxon>
        <taxon>Burkholderiales</taxon>
        <taxon>Burkholderiaceae</taxon>
        <taxon>Paraburkholderia</taxon>
    </lineage>
</organism>
<accession>A0A1G8KF06</accession>
<evidence type="ECO:0000313" key="2">
    <source>
        <dbReference type="Proteomes" id="UP000199706"/>
    </source>
</evidence>
<dbReference type="AlphaFoldDB" id="A0A1G8KF06"/>
<dbReference type="Proteomes" id="UP000199706">
    <property type="component" value="Unassembled WGS sequence"/>
</dbReference>
<gene>
    <name evidence="1" type="ORF">SAMN05216466_122112</name>
</gene>
<evidence type="ECO:0000313" key="1">
    <source>
        <dbReference type="EMBL" id="SDI41999.1"/>
    </source>
</evidence>
<name>A0A1G8KF06_9BURK</name>
<reference evidence="1 2" key="1">
    <citation type="submission" date="2016-10" db="EMBL/GenBank/DDBJ databases">
        <authorList>
            <person name="de Groot N.N."/>
        </authorList>
    </citation>
    <scope>NUCLEOTIDE SEQUENCE [LARGE SCALE GENOMIC DNA]</scope>
    <source>
        <strain evidence="1 2">LMG 2247</strain>
    </source>
</reference>
<sequence>MASNSVPAQHRLFISRADWRDEDQYPAPDLLDPSIWSWELLRRSNEYALEFGLLRALYADVPAIPFPMDSLLPYICDPAPILEDVNYKTYRERHPGHFVYPIKDYVRKEWGVNILAAPHQGFVEIIDRSQIHDKNNKLAWLFACNTVEVLNSPTILLLNEHDLSSTTACTAPHEVLFRISLTGNLDEQLESLQRQIAAFFEGGNRNGALSVTEFIDVSKSPTAQYSLERRRPIDVCDEPSSNAPGITVSNPGWKWVPVRLKSLHYVLRMADAIASLEEGLFVRQLEEGGVRSQDIIPVAKLSRDSENFSYGDLYEPMSRALAQYFDLNPLTRDARDADPKTIARWLEMAHFSVAERGYLHVARTNARMS</sequence>
<dbReference type="EMBL" id="FNCJ01000022">
    <property type="protein sequence ID" value="SDI41999.1"/>
    <property type="molecule type" value="Genomic_DNA"/>
</dbReference>
<protein>
    <submittedName>
        <fullName evidence="1">Uncharacterized protein</fullName>
    </submittedName>
</protein>
<dbReference type="OrthoDB" id="9132377at2"/>
<dbReference type="RefSeq" id="WP_090693039.1">
    <property type="nucleotide sequence ID" value="NZ_FNCJ01000022.1"/>
</dbReference>